<organism evidence="10 11">
    <name type="scientific">Parastrongyloides trichosuri</name>
    <name type="common">Possum-specific nematode worm</name>
    <dbReference type="NCBI Taxonomy" id="131310"/>
    <lineage>
        <taxon>Eukaryota</taxon>
        <taxon>Metazoa</taxon>
        <taxon>Ecdysozoa</taxon>
        <taxon>Nematoda</taxon>
        <taxon>Chromadorea</taxon>
        <taxon>Rhabditida</taxon>
        <taxon>Tylenchina</taxon>
        <taxon>Panagrolaimomorpha</taxon>
        <taxon>Strongyloidoidea</taxon>
        <taxon>Strongyloididae</taxon>
        <taxon>Parastrongyloides</taxon>
    </lineage>
</organism>
<dbReference type="STRING" id="131310.A0A0N4Z535"/>
<evidence type="ECO:0000256" key="7">
    <source>
        <dbReference type="ARBA" id="ARBA00049458"/>
    </source>
</evidence>
<evidence type="ECO:0000256" key="5">
    <source>
        <dbReference type="ARBA" id="ARBA00023136"/>
    </source>
</evidence>
<evidence type="ECO:0000256" key="8">
    <source>
        <dbReference type="ARBA" id="ARBA00049560"/>
    </source>
</evidence>
<comment type="subcellular location">
    <subcellularLocation>
        <location evidence="1">Membrane</location>
        <topology evidence="1">Multi-pass membrane protein</topology>
    </subcellularLocation>
</comment>
<feature type="transmembrane region" description="Helical" evidence="9">
    <location>
        <begin position="115"/>
        <end position="133"/>
    </location>
</feature>
<comment type="catalytic activity">
    <reaction evidence="8">
        <text>a 1-O-(1Z-alkenyl)-sn-glycero-3-phosphocholine + H2O = a 2,3-saturated aldehyde + sn-glycerol 3-phosphocholine</text>
        <dbReference type="Rhea" id="RHEA:22544"/>
        <dbReference type="ChEBI" id="CHEBI:15377"/>
        <dbReference type="ChEBI" id="CHEBI:16870"/>
        <dbReference type="ChEBI" id="CHEBI:73359"/>
        <dbReference type="ChEBI" id="CHEBI:77287"/>
        <dbReference type="EC" id="3.3.2.2"/>
    </reaction>
</comment>
<proteinExistence type="inferred from homology"/>
<dbReference type="Pfam" id="PF07947">
    <property type="entry name" value="YhhN"/>
    <property type="match status" value="1"/>
</dbReference>
<keyword evidence="3 9" id="KW-0812">Transmembrane</keyword>
<evidence type="ECO:0000256" key="1">
    <source>
        <dbReference type="ARBA" id="ARBA00004141"/>
    </source>
</evidence>
<feature type="transmembrane region" description="Helical" evidence="9">
    <location>
        <begin position="61"/>
        <end position="79"/>
    </location>
</feature>
<keyword evidence="10" id="KW-1185">Reference proteome</keyword>
<dbReference type="PANTHER" id="PTHR31885">
    <property type="entry name" value="GH04784P"/>
    <property type="match status" value="1"/>
</dbReference>
<evidence type="ECO:0000313" key="10">
    <source>
        <dbReference type="Proteomes" id="UP000038045"/>
    </source>
</evidence>
<dbReference type="AlphaFoldDB" id="A0A0N4Z535"/>
<dbReference type="InterPro" id="IPR012506">
    <property type="entry name" value="TMEM86B-like"/>
</dbReference>
<feature type="transmembrane region" description="Helical" evidence="9">
    <location>
        <begin position="6"/>
        <end position="26"/>
    </location>
</feature>
<evidence type="ECO:0000313" key="11">
    <source>
        <dbReference type="WBParaSite" id="PTRK_0000210000.1"/>
    </source>
</evidence>
<dbReference type="WBParaSite" id="PTRK_0000210000.1">
    <property type="protein sequence ID" value="PTRK_0000210000.1"/>
    <property type="gene ID" value="PTRK_0000210000"/>
</dbReference>
<name>A0A0N4Z535_PARTI</name>
<dbReference type="Proteomes" id="UP000038045">
    <property type="component" value="Unplaced"/>
</dbReference>
<feature type="transmembrane region" description="Helical" evidence="9">
    <location>
        <begin position="178"/>
        <end position="197"/>
    </location>
</feature>
<feature type="transmembrane region" description="Helical" evidence="9">
    <location>
        <begin position="209"/>
        <end position="226"/>
    </location>
</feature>
<reference evidence="11" key="1">
    <citation type="submission" date="2017-02" db="UniProtKB">
        <authorList>
            <consortium name="WormBaseParasite"/>
        </authorList>
    </citation>
    <scope>IDENTIFICATION</scope>
</reference>
<feature type="transmembrane region" description="Helical" evidence="9">
    <location>
        <begin position="139"/>
        <end position="157"/>
    </location>
</feature>
<accession>A0A0N4Z535</accession>
<dbReference type="EC" id="3.3.2.2" evidence="6"/>
<evidence type="ECO:0000256" key="6">
    <source>
        <dbReference type="ARBA" id="ARBA00035673"/>
    </source>
</evidence>
<evidence type="ECO:0000256" key="9">
    <source>
        <dbReference type="SAM" id="Phobius"/>
    </source>
</evidence>
<dbReference type="PANTHER" id="PTHR31885:SF6">
    <property type="entry name" value="GH04784P"/>
    <property type="match status" value="1"/>
</dbReference>
<evidence type="ECO:0000256" key="2">
    <source>
        <dbReference type="ARBA" id="ARBA00007375"/>
    </source>
</evidence>
<comment type="catalytic activity">
    <reaction evidence="7">
        <text>a 1-O-(1Z-alkenyl)-sn-glycero-3-phosphoethanolamine + H2O = a 2,3-saturated aldehyde + sn-glycero-3-phosphoethanolamine</text>
        <dbReference type="Rhea" id="RHEA:16905"/>
        <dbReference type="ChEBI" id="CHEBI:15377"/>
        <dbReference type="ChEBI" id="CHEBI:73359"/>
        <dbReference type="ChEBI" id="CHEBI:77288"/>
        <dbReference type="ChEBI" id="CHEBI:143890"/>
        <dbReference type="EC" id="3.3.2.2"/>
    </reaction>
</comment>
<keyword evidence="4 9" id="KW-1133">Transmembrane helix</keyword>
<evidence type="ECO:0000256" key="4">
    <source>
        <dbReference type="ARBA" id="ARBA00022989"/>
    </source>
</evidence>
<dbReference type="GO" id="GO:0047408">
    <property type="term" value="F:alkenylglycerophosphocholine hydrolase activity"/>
    <property type="evidence" value="ECO:0007669"/>
    <property type="project" value="UniProtKB-EC"/>
</dbReference>
<feature type="transmembrane region" description="Helical" evidence="9">
    <location>
        <begin position="85"/>
        <end position="103"/>
    </location>
</feature>
<evidence type="ECO:0000256" key="3">
    <source>
        <dbReference type="ARBA" id="ARBA00022692"/>
    </source>
</evidence>
<dbReference type="GO" id="GO:0016020">
    <property type="term" value="C:membrane"/>
    <property type="evidence" value="ECO:0007669"/>
    <property type="project" value="UniProtKB-SubCell"/>
</dbReference>
<protein>
    <recommendedName>
        <fullName evidence="6">lysoplasmalogenase</fullName>
        <ecNumber evidence="6">3.3.2.2</ecNumber>
    </recommendedName>
</protein>
<comment type="similarity">
    <text evidence="2">Belongs to the TMEM86 family.</text>
</comment>
<keyword evidence="5 9" id="KW-0472">Membrane</keyword>
<sequence>MLPLSIFIIYGSLITYFAISTNGFDYQPTAEYCIKKCLPIIALAGMVFSGMTKVGKKYKTIHIWGILFGGIGDFLIAFLHNNLNALVYGAIAFAVGHLLYMMTFFPKIKHLNKSLSFGVFFAIFSINYFILFPNFDNEPLPTIIMSIYSIILGLCFLGSGSQYMEGSTQYMGGQKFQLFRFIGFSLFLASDFCLLLANKGHRHSFSESFIMLTYYGAQLFITSAMHHEEILKTR</sequence>